<evidence type="ECO:0000313" key="2">
    <source>
        <dbReference type="Proteomes" id="UP000501802"/>
    </source>
</evidence>
<name>A0A6G9AL77_9BACT</name>
<gene>
    <name evidence="1" type="ORF">G8759_10860</name>
</gene>
<protein>
    <submittedName>
        <fullName evidence="1">Uncharacterized protein</fullName>
    </submittedName>
</protein>
<dbReference type="Proteomes" id="UP000501802">
    <property type="component" value="Chromosome"/>
</dbReference>
<dbReference type="RefSeq" id="WP_167207831.1">
    <property type="nucleotide sequence ID" value="NZ_CP050063.1"/>
</dbReference>
<evidence type="ECO:0000313" key="1">
    <source>
        <dbReference type="EMBL" id="QIP13089.1"/>
    </source>
</evidence>
<dbReference type="EMBL" id="CP050063">
    <property type="protein sequence ID" value="QIP13089.1"/>
    <property type="molecule type" value="Genomic_DNA"/>
</dbReference>
<reference evidence="1 2" key="1">
    <citation type="submission" date="2020-03" db="EMBL/GenBank/DDBJ databases">
        <authorList>
            <person name="Kim M.K."/>
        </authorList>
    </citation>
    <scope>NUCLEOTIDE SEQUENCE [LARGE SCALE GENOMIC DNA]</scope>
    <source>
        <strain evidence="1 2">BT328</strain>
    </source>
</reference>
<dbReference type="AlphaFoldDB" id="A0A6G9AL77"/>
<keyword evidence="2" id="KW-1185">Reference proteome</keyword>
<proteinExistence type="predicted"/>
<accession>A0A6G9AL77</accession>
<dbReference type="KEGG" id="spib:G8759_10860"/>
<organism evidence="1 2">
    <name type="scientific">Spirosoma aureum</name>
    <dbReference type="NCBI Taxonomy" id="2692134"/>
    <lineage>
        <taxon>Bacteria</taxon>
        <taxon>Pseudomonadati</taxon>
        <taxon>Bacteroidota</taxon>
        <taxon>Cytophagia</taxon>
        <taxon>Cytophagales</taxon>
        <taxon>Cytophagaceae</taxon>
        <taxon>Spirosoma</taxon>
    </lineage>
</organism>
<sequence>MLPELSHWPVNWADGMKITRSHLLGNDNAFRDAVRDAGGMLLSPLTYGLLPPSPGKDSPLAIICDGHEMVLSVCRAVTPGGARIELDASQPPLRLALSAARDEWIRLGQSTGYAVVEVNPFEPQPWGQPDPEEVPLRYPFTTPGYRLGAVPQSALASPLSAAFHMPVGRLLLANGVFSLAPDYIPPCRMVGVLPAMQQHYLTIGSRMGEIAGFATAIIVRVRTNARSGQQNLLATTIGYLAESTVRTIADNLDAFQLRGAYESPVFVAEFGMRFARAMTLMIRSTPDREKEAMFNYFKNWCGISPVQFESAMQEVLDMEYAHADCQPVLASIIRLCDVVIALYGKLSQLNYVEKDKDEFFVDRQDAPAKPSPKPSFWGR</sequence>